<comment type="caution">
    <text evidence="2">The sequence shown here is derived from an EMBL/GenBank/DDBJ whole genome shotgun (WGS) entry which is preliminary data.</text>
</comment>
<accession>A0AA88XPG5</accession>
<organism evidence="2 3">
    <name type="scientific">Pinctada imbricata</name>
    <name type="common">Atlantic pearl-oyster</name>
    <name type="synonym">Pinctada martensii</name>
    <dbReference type="NCBI Taxonomy" id="66713"/>
    <lineage>
        <taxon>Eukaryota</taxon>
        <taxon>Metazoa</taxon>
        <taxon>Spiralia</taxon>
        <taxon>Lophotrochozoa</taxon>
        <taxon>Mollusca</taxon>
        <taxon>Bivalvia</taxon>
        <taxon>Autobranchia</taxon>
        <taxon>Pteriomorphia</taxon>
        <taxon>Pterioida</taxon>
        <taxon>Pterioidea</taxon>
        <taxon>Pteriidae</taxon>
        <taxon>Pinctada</taxon>
    </lineage>
</organism>
<dbReference type="PANTHER" id="PTHR11505">
    <property type="entry name" value="L1 TRANSPOSABLE ELEMENT-RELATED"/>
    <property type="match status" value="1"/>
</dbReference>
<reference evidence="2" key="1">
    <citation type="submission" date="2019-08" db="EMBL/GenBank/DDBJ databases">
        <title>The improved chromosome-level genome for the pearl oyster Pinctada fucata martensii using PacBio sequencing and Hi-C.</title>
        <authorList>
            <person name="Zheng Z."/>
        </authorList>
    </citation>
    <scope>NUCLEOTIDE SEQUENCE</scope>
    <source>
        <strain evidence="2">ZZ-2019</strain>
        <tissue evidence="2">Adductor muscle</tissue>
    </source>
</reference>
<keyword evidence="3" id="KW-1185">Reference proteome</keyword>
<evidence type="ECO:0000256" key="1">
    <source>
        <dbReference type="SAM" id="Coils"/>
    </source>
</evidence>
<dbReference type="EMBL" id="VSWD01000013">
    <property type="protein sequence ID" value="KAK3085050.1"/>
    <property type="molecule type" value="Genomic_DNA"/>
</dbReference>
<dbReference type="InterPro" id="IPR004244">
    <property type="entry name" value="Transposase_22"/>
</dbReference>
<name>A0AA88XPG5_PINIB</name>
<sequence length="341" mass="39127">MSTFKLKVPDHVSPPATTRFVRRRFISGVMSNPQTPNTDPESASGDHTIEFIGDPPAQIQYLPNVELTTESGTQIDLSGIIINLLHNQLFINGITTILTPVLSQALCPNLQSSINDAIKDAVQPLNDQIKQLTTKVDDNEKQIKKLSDENDKLRSELNIAFERVDRAEADIEELEQYGRRTSLRFHNVEVADTNNTDDEIVKLCKEKLQVDITPDDINRSHPIGRKNRHGKYQLICRFKNWKIKNKIYREKKKLKNDSSRIFVTEDLTSYRQEIVSEIAKAKRAGKVFAFWTNDGRIFIKTSCHRGHSCFINTGFFVHVVKVFVCLPWFLIYHDFVCLHFA</sequence>
<gene>
    <name evidence="2" type="ORF">FSP39_023496</name>
</gene>
<dbReference type="Gene3D" id="3.30.70.1820">
    <property type="entry name" value="L1 transposable element, RRM domain"/>
    <property type="match status" value="1"/>
</dbReference>
<keyword evidence="1" id="KW-0175">Coiled coil</keyword>
<feature type="coiled-coil region" evidence="1">
    <location>
        <begin position="129"/>
        <end position="177"/>
    </location>
</feature>
<proteinExistence type="predicted"/>
<dbReference type="Proteomes" id="UP001186944">
    <property type="component" value="Unassembled WGS sequence"/>
</dbReference>
<dbReference type="AlphaFoldDB" id="A0AA88XPG5"/>
<protein>
    <submittedName>
        <fullName evidence="2">Uncharacterized protein</fullName>
    </submittedName>
</protein>
<evidence type="ECO:0000313" key="3">
    <source>
        <dbReference type="Proteomes" id="UP001186944"/>
    </source>
</evidence>
<evidence type="ECO:0000313" key="2">
    <source>
        <dbReference type="EMBL" id="KAK3085050.1"/>
    </source>
</evidence>